<dbReference type="Pfam" id="PF00202">
    <property type="entry name" value="Aminotran_3"/>
    <property type="match status" value="1"/>
</dbReference>
<reference evidence="5" key="1">
    <citation type="journal article" date="2014" name="Int. J. Syst. Evol. Microbiol.">
        <title>Complete genome sequence of Corynebacterium casei LMG S-19264T (=DSM 44701T), isolated from a smear-ripened cheese.</title>
        <authorList>
            <consortium name="US DOE Joint Genome Institute (JGI-PGF)"/>
            <person name="Walter F."/>
            <person name="Albersmeier A."/>
            <person name="Kalinowski J."/>
            <person name="Ruckert C."/>
        </authorList>
    </citation>
    <scope>NUCLEOTIDE SEQUENCE</scope>
    <source>
        <strain evidence="5">CCM 7897</strain>
    </source>
</reference>
<accession>A0A917C2F0</accession>
<organism evidence="5 6">
    <name type="scientific">Azorhizobium oxalatiphilum</name>
    <dbReference type="NCBI Taxonomy" id="980631"/>
    <lineage>
        <taxon>Bacteria</taxon>
        <taxon>Pseudomonadati</taxon>
        <taxon>Pseudomonadota</taxon>
        <taxon>Alphaproteobacteria</taxon>
        <taxon>Hyphomicrobiales</taxon>
        <taxon>Xanthobacteraceae</taxon>
        <taxon>Azorhizobium</taxon>
    </lineage>
</organism>
<evidence type="ECO:0000256" key="2">
    <source>
        <dbReference type="ARBA" id="ARBA00008954"/>
    </source>
</evidence>
<keyword evidence="6" id="KW-1185">Reference proteome</keyword>
<keyword evidence="5" id="KW-0808">Transferase</keyword>
<dbReference type="RefSeq" id="WP_244644433.1">
    <property type="nucleotide sequence ID" value="NZ_BMCT01000004.1"/>
</dbReference>
<dbReference type="Gene3D" id="3.90.1150.10">
    <property type="entry name" value="Aspartate Aminotransferase, domain 1"/>
    <property type="match status" value="1"/>
</dbReference>
<keyword evidence="3 4" id="KW-0663">Pyridoxal phosphate</keyword>
<dbReference type="Proteomes" id="UP000606044">
    <property type="component" value="Unassembled WGS sequence"/>
</dbReference>
<dbReference type="InterPro" id="IPR015424">
    <property type="entry name" value="PyrdxlP-dep_Trfase"/>
</dbReference>
<dbReference type="InterPro" id="IPR015421">
    <property type="entry name" value="PyrdxlP-dep_Trfase_major"/>
</dbReference>
<evidence type="ECO:0000313" key="5">
    <source>
        <dbReference type="EMBL" id="GGF68680.1"/>
    </source>
</evidence>
<dbReference type="SUPFAM" id="SSF53383">
    <property type="entry name" value="PLP-dependent transferases"/>
    <property type="match status" value="1"/>
</dbReference>
<dbReference type="Gene3D" id="3.40.640.10">
    <property type="entry name" value="Type I PLP-dependent aspartate aminotransferase-like (Major domain)"/>
    <property type="match status" value="1"/>
</dbReference>
<dbReference type="InterPro" id="IPR015422">
    <property type="entry name" value="PyrdxlP-dep_Trfase_small"/>
</dbReference>
<proteinExistence type="inferred from homology"/>
<dbReference type="GO" id="GO:0008483">
    <property type="term" value="F:transaminase activity"/>
    <property type="evidence" value="ECO:0007669"/>
    <property type="project" value="UniProtKB-KW"/>
</dbReference>
<dbReference type="PANTHER" id="PTHR45688:SF13">
    <property type="entry name" value="ALANINE--GLYOXYLATE AMINOTRANSFERASE 2-LIKE"/>
    <property type="match status" value="1"/>
</dbReference>
<dbReference type="GO" id="GO:0030170">
    <property type="term" value="F:pyridoxal phosphate binding"/>
    <property type="evidence" value="ECO:0007669"/>
    <property type="project" value="InterPro"/>
</dbReference>
<comment type="cofactor">
    <cofactor evidence="1">
        <name>pyridoxal 5'-phosphate</name>
        <dbReference type="ChEBI" id="CHEBI:597326"/>
    </cofactor>
</comment>
<dbReference type="AlphaFoldDB" id="A0A917C2F0"/>
<dbReference type="PIRSF" id="PIRSF000521">
    <property type="entry name" value="Transaminase_4ab_Lys_Orn"/>
    <property type="match status" value="1"/>
</dbReference>
<comment type="similarity">
    <text evidence="2 4">Belongs to the class-III pyridoxal-phosphate-dependent aminotransferase family.</text>
</comment>
<dbReference type="PANTHER" id="PTHR45688">
    <property type="match status" value="1"/>
</dbReference>
<reference evidence="5" key="2">
    <citation type="submission" date="2020-09" db="EMBL/GenBank/DDBJ databases">
        <authorList>
            <person name="Sun Q."/>
            <person name="Sedlacek I."/>
        </authorList>
    </citation>
    <scope>NUCLEOTIDE SEQUENCE</scope>
    <source>
        <strain evidence="5">CCM 7897</strain>
    </source>
</reference>
<gene>
    <name evidence="5" type="ORF">GCM10007301_30430</name>
</gene>
<dbReference type="EMBL" id="BMCT01000004">
    <property type="protein sequence ID" value="GGF68680.1"/>
    <property type="molecule type" value="Genomic_DNA"/>
</dbReference>
<evidence type="ECO:0000256" key="4">
    <source>
        <dbReference type="RuleBase" id="RU003560"/>
    </source>
</evidence>
<protein>
    <submittedName>
        <fullName evidence="5">Aspartate aminotransferase family protein</fullName>
    </submittedName>
</protein>
<evidence type="ECO:0000313" key="6">
    <source>
        <dbReference type="Proteomes" id="UP000606044"/>
    </source>
</evidence>
<dbReference type="InterPro" id="IPR005814">
    <property type="entry name" value="Aminotrans_3"/>
</dbReference>
<evidence type="ECO:0000256" key="3">
    <source>
        <dbReference type="ARBA" id="ARBA00022898"/>
    </source>
</evidence>
<sequence>MTKSSDGAPINIGMVNGFNPNDLGRLSPQMQDAIRRRQALLGPAYRLMYANPVEIQRASGVHMYDAAGNEYLDAYNNVASVGHCHPRVVADVHRQMQTLCTHTRYVQDGILDFAADILPTFGAPIEHIMFTCSGSEANDLAVRIAKHHTGKNGVIITSEAYHGNSELTSGFSPSLGRGSRLGVFVRRISAPDSYRMDPAEIGRQLAAEVAREIAELERRGDGIAAFIADSLFSSDGIYSHPVDVLGPVAEVVRAAGGLFIADEVQAGFGRSGDRLWGYQRHGIAPDMVTMGKPMGNGYPVAAVAMAPHAIRSFGADTRYFNTYGGNSVAIAAAQSVFNVIRDEKLMENAARIGAKIKDGLKALAAKDGRIGDVRGTGLYIGAEFVKADGGKTPDSATALAVVDGLRQRRVLISATGYHANTLKIRPPLVFSDADVDRLLTQLEDTLRSV</sequence>
<name>A0A917C2F0_9HYPH</name>
<dbReference type="CDD" id="cd00610">
    <property type="entry name" value="OAT_like"/>
    <property type="match status" value="1"/>
</dbReference>
<dbReference type="InterPro" id="IPR049704">
    <property type="entry name" value="Aminotrans_3_PPA_site"/>
</dbReference>
<keyword evidence="5" id="KW-0032">Aminotransferase</keyword>
<dbReference type="PROSITE" id="PS00600">
    <property type="entry name" value="AA_TRANSFER_CLASS_3"/>
    <property type="match status" value="1"/>
</dbReference>
<comment type="caution">
    <text evidence="5">The sequence shown here is derived from an EMBL/GenBank/DDBJ whole genome shotgun (WGS) entry which is preliminary data.</text>
</comment>
<evidence type="ECO:0000256" key="1">
    <source>
        <dbReference type="ARBA" id="ARBA00001933"/>
    </source>
</evidence>